<reference evidence="13" key="1">
    <citation type="submission" date="2015-07" db="EMBL/GenBank/DDBJ databases">
        <title>Draft genome sequence of the purine-degrading Gottschalkia purinilyticum DSM 1384 (formerly Clostridium purinilyticum).</title>
        <authorList>
            <person name="Poehlein A."/>
            <person name="Schiel-Bengelsdorf B."/>
            <person name="Bengelsdorf F.R."/>
            <person name="Daniel R."/>
            <person name="Duerre P."/>
        </authorList>
    </citation>
    <scope>NUCLEOTIDE SEQUENCE [LARGE SCALE GENOMIC DNA]</scope>
    <source>
        <strain evidence="13">DSM 1384</strain>
    </source>
</reference>
<evidence type="ECO:0000256" key="7">
    <source>
        <dbReference type="ARBA" id="ARBA00022989"/>
    </source>
</evidence>
<gene>
    <name evidence="12" type="primary">pstC2</name>
    <name evidence="12" type="ORF">CLPU_15c00170</name>
</gene>
<evidence type="ECO:0000256" key="6">
    <source>
        <dbReference type="ARBA" id="ARBA00022692"/>
    </source>
</evidence>
<evidence type="ECO:0000256" key="1">
    <source>
        <dbReference type="ARBA" id="ARBA00004651"/>
    </source>
</evidence>
<organism evidence="12 13">
    <name type="scientific">Gottschalkia purinilytica</name>
    <name type="common">Clostridium purinilyticum</name>
    <dbReference type="NCBI Taxonomy" id="1503"/>
    <lineage>
        <taxon>Bacteria</taxon>
        <taxon>Bacillati</taxon>
        <taxon>Bacillota</taxon>
        <taxon>Tissierellia</taxon>
        <taxon>Tissierellales</taxon>
        <taxon>Gottschalkiaceae</taxon>
        <taxon>Gottschalkia</taxon>
    </lineage>
</organism>
<evidence type="ECO:0000313" key="12">
    <source>
        <dbReference type="EMBL" id="KNF07523.1"/>
    </source>
</evidence>
<dbReference type="GO" id="GO:0005315">
    <property type="term" value="F:phosphate transmembrane transporter activity"/>
    <property type="evidence" value="ECO:0007669"/>
    <property type="project" value="InterPro"/>
</dbReference>
<accession>A0A0L0W7J8</accession>
<keyword evidence="4 10" id="KW-1003">Cell membrane</keyword>
<feature type="transmembrane region" description="Helical" evidence="9">
    <location>
        <begin position="107"/>
        <end position="132"/>
    </location>
</feature>
<feature type="transmembrane region" description="Helical" evidence="9">
    <location>
        <begin position="72"/>
        <end position="95"/>
    </location>
</feature>
<dbReference type="Proteomes" id="UP000037267">
    <property type="component" value="Unassembled WGS sequence"/>
</dbReference>
<dbReference type="AlphaFoldDB" id="A0A0L0W7J8"/>
<dbReference type="PANTHER" id="PTHR30425">
    <property type="entry name" value="PHOSPHATE TRANSPORT SYSTEM PERMEASE PROTEIN PST"/>
    <property type="match status" value="1"/>
</dbReference>
<dbReference type="InterPro" id="IPR011864">
    <property type="entry name" value="Phosphate_PstC"/>
</dbReference>
<comment type="similarity">
    <text evidence="2 10">Belongs to the binding-protein-dependent transport system permease family. CysTW subfamily.</text>
</comment>
<feature type="transmembrane region" description="Helical" evidence="9">
    <location>
        <begin position="144"/>
        <end position="163"/>
    </location>
</feature>
<name>A0A0L0W7J8_GOTPU</name>
<proteinExistence type="inferred from homology"/>
<keyword evidence="13" id="KW-1185">Reference proteome</keyword>
<keyword evidence="6 9" id="KW-0812">Transmembrane</keyword>
<dbReference type="PROSITE" id="PS50928">
    <property type="entry name" value="ABC_TM1"/>
    <property type="match status" value="1"/>
</dbReference>
<evidence type="ECO:0000256" key="3">
    <source>
        <dbReference type="ARBA" id="ARBA00022448"/>
    </source>
</evidence>
<evidence type="ECO:0000313" key="13">
    <source>
        <dbReference type="Proteomes" id="UP000037267"/>
    </source>
</evidence>
<dbReference type="GO" id="GO:0005886">
    <property type="term" value="C:plasma membrane"/>
    <property type="evidence" value="ECO:0007669"/>
    <property type="project" value="UniProtKB-SubCell"/>
</dbReference>
<dbReference type="InterPro" id="IPR000515">
    <property type="entry name" value="MetI-like"/>
</dbReference>
<feature type="domain" description="ABC transmembrane type-1" evidence="11">
    <location>
        <begin position="68"/>
        <end position="278"/>
    </location>
</feature>
<dbReference type="GO" id="GO:0006817">
    <property type="term" value="P:phosphate ion transport"/>
    <property type="evidence" value="ECO:0007669"/>
    <property type="project" value="UniProtKB-KW"/>
</dbReference>
<dbReference type="RefSeq" id="WP_050356111.1">
    <property type="nucleotide sequence ID" value="NZ_LGSS01000015.1"/>
</dbReference>
<keyword evidence="8 9" id="KW-0472">Membrane</keyword>
<comment type="function">
    <text evidence="10">Part of the binding-protein-dependent transport system for phosphate; probably responsible for the translocation of the substrate across the membrane.</text>
</comment>
<dbReference type="PANTHER" id="PTHR30425:SF1">
    <property type="entry name" value="PHOSPHATE TRANSPORT SYSTEM PERMEASE PROTEIN PSTC"/>
    <property type="match status" value="1"/>
</dbReference>
<keyword evidence="7 9" id="KW-1133">Transmembrane helix</keyword>
<dbReference type="OrthoDB" id="9785113at2"/>
<evidence type="ECO:0000256" key="2">
    <source>
        <dbReference type="ARBA" id="ARBA00007069"/>
    </source>
</evidence>
<dbReference type="CDD" id="cd06261">
    <property type="entry name" value="TM_PBP2"/>
    <property type="match status" value="1"/>
</dbReference>
<evidence type="ECO:0000256" key="10">
    <source>
        <dbReference type="RuleBase" id="RU363054"/>
    </source>
</evidence>
<feature type="transmembrane region" description="Helical" evidence="9">
    <location>
        <begin position="200"/>
        <end position="223"/>
    </location>
</feature>
<dbReference type="InterPro" id="IPR035906">
    <property type="entry name" value="MetI-like_sf"/>
</dbReference>
<dbReference type="Gene3D" id="1.10.3720.10">
    <property type="entry name" value="MetI-like"/>
    <property type="match status" value="1"/>
</dbReference>
<keyword evidence="5 10" id="KW-0592">Phosphate transport</keyword>
<keyword evidence="3 9" id="KW-0813">Transport</keyword>
<sequence>MRKIQERIFIITIKTLTFISILLLGFIIFFIFKESFTFFKNHSIAKFLLGKSWAPTLQEPKFSILPMILSTLYVAFIATLIALPIGIGSALFLSTYLNKNKKRYIRLLVEVLAGIPSVVYGFIGLVVLVKLFETKLSLSSGESVLTGGILLSIMILPYIISICDESIERIYDKYLISSNALGVSKAYMIRKIVLKECRRSILAGVVLALGRAMGETMAVMMVIGNSPIMPRLLGKCQTIPSLIALEMGMTEVGSMHYHALFASGFVLMVLILIINIALHYIKKSIGY</sequence>
<dbReference type="STRING" id="1503.CLPU_15c00170"/>
<evidence type="ECO:0000259" key="11">
    <source>
        <dbReference type="PROSITE" id="PS50928"/>
    </source>
</evidence>
<dbReference type="EMBL" id="LGSS01000015">
    <property type="protein sequence ID" value="KNF07523.1"/>
    <property type="molecule type" value="Genomic_DNA"/>
</dbReference>
<evidence type="ECO:0000256" key="9">
    <source>
        <dbReference type="RuleBase" id="RU363032"/>
    </source>
</evidence>
<comment type="caution">
    <text evidence="12">The sequence shown here is derived from an EMBL/GenBank/DDBJ whole genome shotgun (WGS) entry which is preliminary data.</text>
</comment>
<comment type="subcellular location">
    <subcellularLocation>
        <location evidence="1 9">Cell membrane</location>
        <topology evidence="1 9">Multi-pass membrane protein</topology>
    </subcellularLocation>
</comment>
<dbReference type="SUPFAM" id="SSF161098">
    <property type="entry name" value="MetI-like"/>
    <property type="match status" value="1"/>
</dbReference>
<dbReference type="PATRIC" id="fig|1503.3.peg.558"/>
<evidence type="ECO:0000256" key="5">
    <source>
        <dbReference type="ARBA" id="ARBA00022592"/>
    </source>
</evidence>
<protein>
    <recommendedName>
        <fullName evidence="10">Phosphate transport system permease protein</fullName>
    </recommendedName>
</protein>
<evidence type="ECO:0000256" key="4">
    <source>
        <dbReference type="ARBA" id="ARBA00022475"/>
    </source>
</evidence>
<dbReference type="Pfam" id="PF00528">
    <property type="entry name" value="BPD_transp_1"/>
    <property type="match status" value="1"/>
</dbReference>
<evidence type="ECO:0000256" key="8">
    <source>
        <dbReference type="ARBA" id="ARBA00023136"/>
    </source>
</evidence>
<feature type="transmembrane region" description="Helical" evidence="9">
    <location>
        <begin position="257"/>
        <end position="281"/>
    </location>
</feature>
<dbReference type="InterPro" id="IPR051124">
    <property type="entry name" value="Phosphate_Transport_Permease"/>
</dbReference>
<feature type="transmembrane region" description="Helical" evidence="9">
    <location>
        <begin position="12"/>
        <end position="32"/>
    </location>
</feature>
<dbReference type="NCBIfam" id="TIGR02138">
    <property type="entry name" value="phosphate_pstC"/>
    <property type="match status" value="1"/>
</dbReference>